<evidence type="ECO:0000256" key="7">
    <source>
        <dbReference type="PROSITE-ProRule" id="PRU10060"/>
    </source>
</evidence>
<feature type="domain" description="Cellulase Ig-like" evidence="11">
    <location>
        <begin position="188"/>
        <end position="269"/>
    </location>
</feature>
<dbReference type="InterPro" id="IPR033126">
    <property type="entry name" value="Glyco_hydro_9_Asp/Glu_AS"/>
</dbReference>
<dbReference type="Gene3D" id="1.50.10.10">
    <property type="match status" value="1"/>
</dbReference>
<dbReference type="PROSITE" id="PS00698">
    <property type="entry name" value="GH9_3"/>
    <property type="match status" value="1"/>
</dbReference>
<keyword evidence="2 6" id="KW-0378">Hydrolase</keyword>
<feature type="active site" evidence="7">
    <location>
        <position position="748"/>
    </location>
</feature>
<dbReference type="Pfam" id="PF02018">
    <property type="entry name" value="CBM_4_9"/>
    <property type="match status" value="1"/>
</dbReference>
<evidence type="ECO:0000256" key="4">
    <source>
        <dbReference type="ARBA" id="ARBA00023295"/>
    </source>
</evidence>
<dbReference type="EMBL" id="FQUH01000002">
    <property type="protein sequence ID" value="SHE69131.1"/>
    <property type="molecule type" value="Genomic_DNA"/>
</dbReference>
<name>A0A1M4VJF4_VIBGA</name>
<dbReference type="Gene3D" id="2.60.40.10">
    <property type="entry name" value="Immunoglobulins"/>
    <property type="match status" value="1"/>
</dbReference>
<keyword evidence="4 6" id="KW-0326">Glycosidase</keyword>
<evidence type="ECO:0000313" key="13">
    <source>
        <dbReference type="Proteomes" id="UP000184159"/>
    </source>
</evidence>
<comment type="catalytic activity">
    <reaction evidence="8">
        <text>Endohydrolysis of (1-&gt;4)-beta-D-glucosidic linkages in cellulose, lichenin and cereal beta-D-glucans.</text>
        <dbReference type="EC" id="3.2.1.4"/>
    </reaction>
</comment>
<dbReference type="InterPro" id="IPR003305">
    <property type="entry name" value="CenC_carb-bd"/>
</dbReference>
<feature type="chain" id="PRO_5011811433" description="Endoglucanase" evidence="8">
    <location>
        <begin position="25"/>
        <end position="779"/>
    </location>
</feature>
<proteinExistence type="inferred from homology"/>
<dbReference type="InterPro" id="IPR001701">
    <property type="entry name" value="Glyco_hydro_9"/>
</dbReference>
<evidence type="ECO:0000256" key="8">
    <source>
        <dbReference type="RuleBase" id="RU361166"/>
    </source>
</evidence>
<dbReference type="Pfam" id="PF00759">
    <property type="entry name" value="Glyco_hydro_9"/>
    <property type="match status" value="1"/>
</dbReference>
<keyword evidence="13" id="KW-1185">Reference proteome</keyword>
<evidence type="ECO:0000259" key="10">
    <source>
        <dbReference type="Pfam" id="PF02018"/>
    </source>
</evidence>
<dbReference type="Pfam" id="PF02927">
    <property type="entry name" value="CelD_N"/>
    <property type="match status" value="1"/>
</dbReference>
<dbReference type="InterPro" id="IPR004197">
    <property type="entry name" value="Cellulase_Ig-like"/>
</dbReference>
<dbReference type="SUPFAM" id="SSF48208">
    <property type="entry name" value="Six-hairpin glycosidases"/>
    <property type="match status" value="1"/>
</dbReference>
<reference evidence="13" key="1">
    <citation type="submission" date="2016-11" db="EMBL/GenBank/DDBJ databases">
        <authorList>
            <person name="Varghese N."/>
            <person name="Submissions S."/>
        </authorList>
    </citation>
    <scope>NUCLEOTIDE SEQUENCE [LARGE SCALE GENOMIC DNA]</scope>
    <source>
        <strain evidence="13">DSM 21264</strain>
    </source>
</reference>
<protein>
    <recommendedName>
        <fullName evidence="8">Endoglucanase</fullName>
        <ecNumber evidence="8">3.2.1.4</ecNumber>
    </recommendedName>
</protein>
<dbReference type="PANTHER" id="PTHR22298">
    <property type="entry name" value="ENDO-1,4-BETA-GLUCANASE"/>
    <property type="match status" value="1"/>
</dbReference>
<feature type="active site" evidence="7">
    <location>
        <position position="757"/>
    </location>
</feature>
<comment type="similarity">
    <text evidence="1 6 8">Belongs to the glycosyl hydrolase 9 (cellulase E) family.</text>
</comment>
<dbReference type="GO" id="GO:0008810">
    <property type="term" value="F:cellulase activity"/>
    <property type="evidence" value="ECO:0007669"/>
    <property type="project" value="UniProtKB-EC"/>
</dbReference>
<organism evidence="12 13">
    <name type="scientific">Vibrio gazogenes DSM 21264 = NBRC 103151</name>
    <dbReference type="NCBI Taxonomy" id="1123492"/>
    <lineage>
        <taxon>Bacteria</taxon>
        <taxon>Pseudomonadati</taxon>
        <taxon>Pseudomonadota</taxon>
        <taxon>Gammaproteobacteria</taxon>
        <taxon>Vibrionales</taxon>
        <taxon>Vibrionaceae</taxon>
        <taxon>Vibrio</taxon>
    </lineage>
</organism>
<dbReference type="SUPFAM" id="SSF49785">
    <property type="entry name" value="Galactose-binding domain-like"/>
    <property type="match status" value="1"/>
</dbReference>
<dbReference type="InterPro" id="IPR013783">
    <property type="entry name" value="Ig-like_fold"/>
</dbReference>
<evidence type="ECO:0000256" key="3">
    <source>
        <dbReference type="ARBA" id="ARBA00023277"/>
    </source>
</evidence>
<keyword evidence="3 6" id="KW-0119">Carbohydrate metabolism</keyword>
<evidence type="ECO:0000256" key="1">
    <source>
        <dbReference type="ARBA" id="ARBA00007072"/>
    </source>
</evidence>
<dbReference type="GO" id="GO:0030245">
    <property type="term" value="P:cellulose catabolic process"/>
    <property type="evidence" value="ECO:0007669"/>
    <property type="project" value="UniProtKB-KW"/>
</dbReference>
<feature type="domain" description="CBM-cenC" evidence="10">
    <location>
        <begin position="46"/>
        <end position="163"/>
    </location>
</feature>
<dbReference type="EC" id="3.2.1.4" evidence="8"/>
<dbReference type="CDD" id="cd02850">
    <property type="entry name" value="E_set_Cellulase_N"/>
    <property type="match status" value="1"/>
</dbReference>
<evidence type="ECO:0000313" key="12">
    <source>
        <dbReference type="EMBL" id="SHE69131.1"/>
    </source>
</evidence>
<evidence type="ECO:0000256" key="2">
    <source>
        <dbReference type="ARBA" id="ARBA00022801"/>
    </source>
</evidence>
<feature type="active site" evidence="6">
    <location>
        <position position="699"/>
    </location>
</feature>
<evidence type="ECO:0000259" key="11">
    <source>
        <dbReference type="Pfam" id="PF02927"/>
    </source>
</evidence>
<keyword evidence="8" id="KW-0732">Signal</keyword>
<dbReference type="Proteomes" id="UP000184159">
    <property type="component" value="Unassembled WGS sequence"/>
</dbReference>
<sequence>MKKIQSTVFAAIVCSLIGVNGSYAAQSSQHLKNIQNQQDSEVDIDILINGNFQGDTGWWASGGTFNTQDQMGCITFTNGGENPWDVVLGQSNLKLLKDQIYTLRFSAMAKNAADLKAVIQHDGEPYTNYLNQTLPLTNTVQSFEFQVKPSARDKKAQLAFQVGAQPANTVCLSDISLYGPQYEEEDMRSAVRVNQVGYLLNAKKRATIQTDTQTPLPWQLLDAQGTTIAEGQTIPFGFNSGSGEQVQIADFSQVQTPQEDIILEVDGQKSHPFDISHDIYKTMKYDALSFFYQQRSGTAIENAYVQRADLARPAGHPQEIVTCFNQTDAKGNDWPGCDFSLDVTGGWYDAGDHGKYVVNGGISVWTLMNYYERENLHKTNPISAFADGMVQIPEQSNQYNDLLDEAKWMMDFMLAMQVPAHKKVSVPVGDQSGDLSELKLTEIDAGGMVFHKIADAEWTGVPLPPHDDTQPRFLSYPSTAATLNLAATAAQCARIWRPLNATYADKCLSAAEKAWQAANAHKNVYAYDNFNGSGPYGDTNVADEFYWAAAELFVTTGKDEYKTALEQSPYYLTTPTTSDDLTWSNMGSAGTVSLALLPNNLDKSTIEKARANLLKTADIYEASVKTQGYLIPYQSDQYPWGSNSNLMNRSIFLGLAFDWTKTQKYLQAMSDSMDYILGRNPMDHSYVSGYGTYPLLNPHHRFWAHSENPDLPIVPPGVISGGPNSIDFSDPVAATLKGNCTGQTCWIDDIGAWTMNEVTVNWNAPFFWVVSFLDEHASW</sequence>
<keyword evidence="5 6" id="KW-0624">Polysaccharide degradation</keyword>
<dbReference type="PROSITE" id="PS00592">
    <property type="entry name" value="GH9_2"/>
    <property type="match status" value="1"/>
</dbReference>
<feature type="signal peptide" evidence="8">
    <location>
        <begin position="1"/>
        <end position="24"/>
    </location>
</feature>
<dbReference type="InterPro" id="IPR008928">
    <property type="entry name" value="6-hairpin_glycosidase_sf"/>
</dbReference>
<accession>A0A1M4VJF4</accession>
<dbReference type="AlphaFoldDB" id="A0A1M4VJF4"/>
<dbReference type="Gene3D" id="2.60.120.260">
    <property type="entry name" value="Galactose-binding domain-like"/>
    <property type="match status" value="1"/>
</dbReference>
<dbReference type="RefSeq" id="WP_205409185.1">
    <property type="nucleotide sequence ID" value="NZ_FQUH01000002.1"/>
</dbReference>
<dbReference type="InterPro" id="IPR008979">
    <property type="entry name" value="Galactose-bd-like_sf"/>
</dbReference>
<dbReference type="SUPFAM" id="SSF81296">
    <property type="entry name" value="E set domains"/>
    <property type="match status" value="1"/>
</dbReference>
<feature type="domain" description="Glycoside hydrolase family 9" evidence="9">
    <location>
        <begin position="280"/>
        <end position="770"/>
    </location>
</feature>
<gene>
    <name evidence="12" type="ORF">SAMN02745781_00730</name>
</gene>
<dbReference type="InterPro" id="IPR018221">
    <property type="entry name" value="Glyco_hydro_9_His_AS"/>
</dbReference>
<evidence type="ECO:0000256" key="5">
    <source>
        <dbReference type="ARBA" id="ARBA00023326"/>
    </source>
</evidence>
<evidence type="ECO:0000256" key="6">
    <source>
        <dbReference type="PROSITE-ProRule" id="PRU10059"/>
    </source>
</evidence>
<evidence type="ECO:0000259" key="9">
    <source>
        <dbReference type="Pfam" id="PF00759"/>
    </source>
</evidence>
<dbReference type="InterPro" id="IPR014756">
    <property type="entry name" value="Ig_E-set"/>
</dbReference>
<dbReference type="InterPro" id="IPR012341">
    <property type="entry name" value="6hp_glycosidase-like_sf"/>
</dbReference>
<keyword evidence="8" id="KW-0136">Cellulose degradation</keyword>